<accession>A0A5S9NV18</accession>
<dbReference type="GO" id="GO:0016491">
    <property type="term" value="F:oxidoreductase activity"/>
    <property type="evidence" value="ECO:0007669"/>
    <property type="project" value="UniProtKB-KW"/>
</dbReference>
<keyword evidence="1" id="KW-0285">Flavoprotein</keyword>
<dbReference type="InterPro" id="IPR036188">
    <property type="entry name" value="FAD/NAD-bd_sf"/>
</dbReference>
<organism evidence="4 5">
    <name type="scientific">Mycolicibacterium vanbaalenii</name>
    <name type="common">Mycobacterium vanbaalenii</name>
    <dbReference type="NCBI Taxonomy" id="110539"/>
    <lineage>
        <taxon>Bacteria</taxon>
        <taxon>Bacillati</taxon>
        <taxon>Actinomycetota</taxon>
        <taxon>Actinomycetes</taxon>
        <taxon>Mycobacteriales</taxon>
        <taxon>Mycobacteriaceae</taxon>
        <taxon>Mycolicibacterium</taxon>
    </lineage>
</organism>
<dbReference type="EMBL" id="CACSIP010000004">
    <property type="protein sequence ID" value="CAA0094586.1"/>
    <property type="molecule type" value="Genomic_DNA"/>
</dbReference>
<dbReference type="Proteomes" id="UP000430146">
    <property type="component" value="Unassembled WGS sequence"/>
</dbReference>
<gene>
    <name evidence="4" type="ORF">AELLOGFF_02876</name>
</gene>
<dbReference type="OrthoDB" id="4640500at2"/>
<evidence type="ECO:0000256" key="2">
    <source>
        <dbReference type="ARBA" id="ARBA00023002"/>
    </source>
</evidence>
<evidence type="ECO:0000313" key="5">
    <source>
        <dbReference type="Proteomes" id="UP000430146"/>
    </source>
</evidence>
<dbReference type="SUPFAM" id="SSF51905">
    <property type="entry name" value="FAD/NAD(P)-binding domain"/>
    <property type="match status" value="1"/>
</dbReference>
<evidence type="ECO:0000313" key="4">
    <source>
        <dbReference type="EMBL" id="CAA0094586.1"/>
    </source>
</evidence>
<keyword evidence="2" id="KW-0560">Oxidoreductase</keyword>
<protein>
    <recommendedName>
        <fullName evidence="3">FAD-dependent oxidoreductase 2 FAD-binding domain-containing protein</fullName>
    </recommendedName>
</protein>
<evidence type="ECO:0000259" key="3">
    <source>
        <dbReference type="Pfam" id="PF00890"/>
    </source>
</evidence>
<dbReference type="Pfam" id="PF00890">
    <property type="entry name" value="FAD_binding_2"/>
    <property type="match status" value="1"/>
</dbReference>
<sequence length="270" mass="27916">MANLRQITVTWDLQWDDEVDVVCTDAGVAGLAGALSAADAGAEVLVAKVQAPQVSDAAGGPPGWFTIDSGDSETAAYLAELAGDLDPAALSLLDDGVPVRPAPTPAAPPARKVPPFVGAELREWTSRCIRSPSGYLYTRVTDWTATAMLSATGDAVGITEIGSMSPGPGDRAGSVLDWLDTEARSRDVDVEVVTRLDRLVFEDGQVVGAVFTTADGPLAVRARHGVLLCRAGVPARGTAQLPAAGVMRVALVSKSASRFGRVELLTADPA</sequence>
<name>A0A5S9NV18_MYCVN</name>
<proteinExistence type="predicted"/>
<keyword evidence="5" id="KW-1185">Reference proteome</keyword>
<evidence type="ECO:0000256" key="1">
    <source>
        <dbReference type="ARBA" id="ARBA00022630"/>
    </source>
</evidence>
<dbReference type="AlphaFoldDB" id="A0A5S9NV18"/>
<dbReference type="InterPro" id="IPR003953">
    <property type="entry name" value="FAD-dep_OxRdtase_2_FAD-bd"/>
</dbReference>
<reference evidence="4 5" key="1">
    <citation type="submission" date="2019-11" db="EMBL/GenBank/DDBJ databases">
        <authorList>
            <person name="Holert J."/>
        </authorList>
    </citation>
    <scope>NUCLEOTIDE SEQUENCE [LARGE SCALE GENOMIC DNA]</scope>
    <source>
        <strain evidence="4">BC8_1</strain>
    </source>
</reference>
<dbReference type="Gene3D" id="3.50.50.60">
    <property type="entry name" value="FAD/NAD(P)-binding domain"/>
    <property type="match status" value="2"/>
</dbReference>
<feature type="domain" description="FAD-dependent oxidoreductase 2 FAD-binding" evidence="3">
    <location>
        <begin position="26"/>
        <end position="235"/>
    </location>
</feature>